<evidence type="ECO:0000256" key="1">
    <source>
        <dbReference type="ARBA" id="ARBA00007964"/>
    </source>
</evidence>
<evidence type="ECO:0000313" key="5">
    <source>
        <dbReference type="Proteomes" id="UP000326041"/>
    </source>
</evidence>
<keyword evidence="2" id="KW-0560">Oxidoreductase</keyword>
<dbReference type="InterPro" id="IPR008927">
    <property type="entry name" value="6-PGluconate_DH-like_C_sf"/>
</dbReference>
<comment type="similarity">
    <text evidence="1">Belongs to the prephenate/arogenate dehydrogenase family.</text>
</comment>
<dbReference type="Proteomes" id="UP000326041">
    <property type="component" value="Chromosome"/>
</dbReference>
<dbReference type="PROSITE" id="PS51176">
    <property type="entry name" value="PDH_ADH"/>
    <property type="match status" value="1"/>
</dbReference>
<keyword evidence="5" id="KW-1185">Reference proteome</keyword>
<dbReference type="EMBL" id="CP023697">
    <property type="protein sequence ID" value="QEV10048.1"/>
    <property type="molecule type" value="Genomic_DNA"/>
</dbReference>
<evidence type="ECO:0000256" key="2">
    <source>
        <dbReference type="ARBA" id="ARBA00023002"/>
    </source>
</evidence>
<evidence type="ECO:0000313" key="4">
    <source>
        <dbReference type="EMBL" id="QEV10048.1"/>
    </source>
</evidence>
<dbReference type="InterPro" id="IPR050812">
    <property type="entry name" value="Preph/Arog_dehydrog"/>
</dbReference>
<dbReference type="InterPro" id="IPR036291">
    <property type="entry name" value="NAD(P)-bd_dom_sf"/>
</dbReference>
<name>A0ABX6B6T1_9ACTN</name>
<protein>
    <submittedName>
        <fullName evidence="4">Prephenate dehydrogenase/arogenate dehydrogenase family protein</fullName>
    </submittedName>
</protein>
<sequence length="290" mass="30124">MFTELLTTSGSRVCTVDTAQQGSRGQHLQSDIKAPDGATRTELSTADVVLLAVSEKVALAALPVLAGIVRPDALLVDTLSVKSSFSEAVRRVAPGHQAIGLNPMFAPSLGLSGRPVATVVHHDGPLVHWLLELVRNGGGRVVAVEASEHDRLAAASQALTHAAVLAFGAALAELDVDLETLYALAPPPHAVMLALLARIVSGTPEVYWDVQAGNPLAPEARKALSAGVRQFDALVAPGFAPTAEADFAAALDRIRAALGGRLGDYSQLCTSLFARLPQPPEETPGVGTHT</sequence>
<proteinExistence type="inferred from homology"/>
<dbReference type="SUPFAM" id="SSF51735">
    <property type="entry name" value="NAD(P)-binding Rossmann-fold domains"/>
    <property type="match status" value="1"/>
</dbReference>
<dbReference type="PANTHER" id="PTHR21363:SF0">
    <property type="entry name" value="PREPHENATE DEHYDROGENASE [NADP(+)]"/>
    <property type="match status" value="1"/>
</dbReference>
<dbReference type="PANTHER" id="PTHR21363">
    <property type="entry name" value="PREPHENATE DEHYDROGENASE"/>
    <property type="match status" value="1"/>
</dbReference>
<evidence type="ECO:0000259" key="3">
    <source>
        <dbReference type="PROSITE" id="PS51176"/>
    </source>
</evidence>
<organism evidence="4 5">
    <name type="scientific">Streptomyces prasinus</name>
    <dbReference type="NCBI Taxonomy" id="67345"/>
    <lineage>
        <taxon>Bacteria</taxon>
        <taxon>Bacillati</taxon>
        <taxon>Actinomycetota</taxon>
        <taxon>Actinomycetes</taxon>
        <taxon>Kitasatosporales</taxon>
        <taxon>Streptomycetaceae</taxon>
        <taxon>Streptomyces</taxon>
    </lineage>
</organism>
<dbReference type="InterPro" id="IPR046825">
    <property type="entry name" value="PDH_C"/>
</dbReference>
<dbReference type="InterPro" id="IPR046826">
    <property type="entry name" value="PDH_N"/>
</dbReference>
<gene>
    <name evidence="4" type="ORF">CP972_04200</name>
</gene>
<feature type="domain" description="Prephenate/arogenate dehydrogenase" evidence="3">
    <location>
        <begin position="1"/>
        <end position="265"/>
    </location>
</feature>
<dbReference type="InterPro" id="IPR003099">
    <property type="entry name" value="Prephen_DH"/>
</dbReference>
<dbReference type="SUPFAM" id="SSF48179">
    <property type="entry name" value="6-phosphogluconate dehydrogenase C-terminal domain-like"/>
    <property type="match status" value="1"/>
</dbReference>
<dbReference type="Gene3D" id="1.10.3660.10">
    <property type="entry name" value="6-phosphogluconate dehydrogenase C-terminal like domain"/>
    <property type="match status" value="1"/>
</dbReference>
<dbReference type="Pfam" id="PF02153">
    <property type="entry name" value="PDH_N"/>
    <property type="match status" value="1"/>
</dbReference>
<reference evidence="4 5" key="1">
    <citation type="submission" date="2017-09" db="EMBL/GenBank/DDBJ databases">
        <authorList>
            <person name="Lee N."/>
            <person name="Cho B.-K."/>
        </authorList>
    </citation>
    <scope>NUCLEOTIDE SEQUENCE [LARGE SCALE GENOMIC DNA]</scope>
    <source>
        <strain evidence="4 5">ATCC 13879</strain>
    </source>
</reference>
<accession>A0ABX6B6T1</accession>
<dbReference type="Gene3D" id="3.40.50.720">
    <property type="entry name" value="NAD(P)-binding Rossmann-like Domain"/>
    <property type="match status" value="1"/>
</dbReference>
<dbReference type="Pfam" id="PF20463">
    <property type="entry name" value="PDH_C"/>
    <property type="match status" value="1"/>
</dbReference>